<evidence type="ECO:0000313" key="3">
    <source>
        <dbReference type="Proteomes" id="UP001066276"/>
    </source>
</evidence>
<feature type="compositionally biased region" description="Polar residues" evidence="1">
    <location>
        <begin position="296"/>
        <end position="315"/>
    </location>
</feature>
<dbReference type="Proteomes" id="UP001066276">
    <property type="component" value="Chromosome 8"/>
</dbReference>
<reference evidence="2" key="1">
    <citation type="journal article" date="2022" name="bioRxiv">
        <title>Sequencing and chromosome-scale assembly of the giantPleurodeles waltlgenome.</title>
        <authorList>
            <person name="Brown T."/>
            <person name="Elewa A."/>
            <person name="Iarovenko S."/>
            <person name="Subramanian E."/>
            <person name="Araus A.J."/>
            <person name="Petzold A."/>
            <person name="Susuki M."/>
            <person name="Suzuki K.-i.T."/>
            <person name="Hayashi T."/>
            <person name="Toyoda A."/>
            <person name="Oliveira C."/>
            <person name="Osipova E."/>
            <person name="Leigh N.D."/>
            <person name="Simon A."/>
            <person name="Yun M.H."/>
        </authorList>
    </citation>
    <scope>NUCLEOTIDE SEQUENCE</scope>
    <source>
        <strain evidence="2">20211129_DDA</strain>
        <tissue evidence="2">Liver</tissue>
    </source>
</reference>
<protein>
    <submittedName>
        <fullName evidence="2">Uncharacterized protein</fullName>
    </submittedName>
</protein>
<feature type="region of interest" description="Disordered" evidence="1">
    <location>
        <begin position="171"/>
        <end position="333"/>
    </location>
</feature>
<dbReference type="EMBL" id="JANPWB010000012">
    <property type="protein sequence ID" value="KAJ1117965.1"/>
    <property type="molecule type" value="Genomic_DNA"/>
</dbReference>
<dbReference type="AlphaFoldDB" id="A0AAV7NYK8"/>
<keyword evidence="3" id="KW-1185">Reference proteome</keyword>
<feature type="compositionally biased region" description="Polar residues" evidence="1">
    <location>
        <begin position="226"/>
        <end position="237"/>
    </location>
</feature>
<name>A0AAV7NYK8_PLEWA</name>
<feature type="compositionally biased region" description="Polar residues" evidence="1">
    <location>
        <begin position="201"/>
        <end position="213"/>
    </location>
</feature>
<accession>A0AAV7NYK8</accession>
<feature type="compositionally biased region" description="Polar residues" evidence="1">
    <location>
        <begin position="171"/>
        <end position="187"/>
    </location>
</feature>
<comment type="caution">
    <text evidence="2">The sequence shown here is derived from an EMBL/GenBank/DDBJ whole genome shotgun (WGS) entry which is preliminary data.</text>
</comment>
<evidence type="ECO:0000313" key="2">
    <source>
        <dbReference type="EMBL" id="KAJ1117965.1"/>
    </source>
</evidence>
<proteinExistence type="predicted"/>
<gene>
    <name evidence="2" type="ORF">NDU88_006160</name>
</gene>
<sequence length="377" mass="39813">MTSAAIDDGKPPSSLTIIPVRGRCWSFSSGFNTAEEGRESDNLVATHGQALLYPCPPTQRGEEPRVSRRYVGEEHCGNLVVTANRTRSPSSGVGMAGERDQHVLQQRSRAMHASPCSTDEMVHRGGTRILEDGSQPSARGTREVRGGHVTVTVPERGGAADSRLIRRTNTGTVCDTDEGGNQITSTRIYEGRRSGRAGSVPNESSIHSTSSRLSDGRISGRGTTVLDESSIGSSSPRTDGDPSSERGTGTDPSSGRSDIVDEGTCPRSMTAFNESSGTPGVSIGLFTSRTHEATNAHITASGTPDRSTMGDNMTGDTEHGELTSGGPLPGTTFPEQVFLTQEPRIITSPGECRISISRGSVSEVLPEQMVSLREGKG</sequence>
<evidence type="ECO:0000256" key="1">
    <source>
        <dbReference type="SAM" id="MobiDB-lite"/>
    </source>
</evidence>
<organism evidence="2 3">
    <name type="scientific">Pleurodeles waltl</name>
    <name type="common">Iberian ribbed newt</name>
    <dbReference type="NCBI Taxonomy" id="8319"/>
    <lineage>
        <taxon>Eukaryota</taxon>
        <taxon>Metazoa</taxon>
        <taxon>Chordata</taxon>
        <taxon>Craniata</taxon>
        <taxon>Vertebrata</taxon>
        <taxon>Euteleostomi</taxon>
        <taxon>Amphibia</taxon>
        <taxon>Batrachia</taxon>
        <taxon>Caudata</taxon>
        <taxon>Salamandroidea</taxon>
        <taxon>Salamandridae</taxon>
        <taxon>Pleurodelinae</taxon>
        <taxon>Pleurodeles</taxon>
    </lineage>
</organism>
<feature type="compositionally biased region" description="Polar residues" evidence="1">
    <location>
        <begin position="245"/>
        <end position="256"/>
    </location>
</feature>
<feature type="compositionally biased region" description="Polar residues" evidence="1">
    <location>
        <begin position="270"/>
        <end position="279"/>
    </location>
</feature>